<comment type="caution">
    <text evidence="2">The sequence shown here is derived from an EMBL/GenBank/DDBJ whole genome shotgun (WGS) entry which is preliminary data.</text>
</comment>
<dbReference type="RefSeq" id="WP_141482350.1">
    <property type="nucleotide sequence ID" value="NZ_VICD02000175.1"/>
</dbReference>
<name>A0A508AND7_9GAMM</name>
<dbReference type="SUPFAM" id="SSF52091">
    <property type="entry name" value="SpoIIaa-like"/>
    <property type="match status" value="1"/>
</dbReference>
<proteinExistence type="predicted"/>
<dbReference type="Proteomes" id="UP000320431">
    <property type="component" value="Unassembled WGS sequence"/>
</dbReference>
<reference evidence="2 3" key="1">
    <citation type="submission" date="2019-10" db="EMBL/GenBank/DDBJ databases">
        <title>Lysobacter alkalisoli sp. nov., isolated from saline-alkaline soil.</title>
        <authorList>
            <person name="Sun J.-Q."/>
        </authorList>
    </citation>
    <scope>NUCLEOTIDE SEQUENCE [LARGE SCALE GENOMIC DNA]</scope>
    <source>
        <strain evidence="2 3">KCTC 42381</strain>
    </source>
</reference>
<dbReference type="InterPro" id="IPR058548">
    <property type="entry name" value="MlaB-like_STAS"/>
</dbReference>
<accession>A0A508AND7</accession>
<organism evidence="2 3">
    <name type="scientific">Marilutibacter maris</name>
    <dbReference type="NCBI Taxonomy" id="1605891"/>
    <lineage>
        <taxon>Bacteria</taxon>
        <taxon>Pseudomonadati</taxon>
        <taxon>Pseudomonadota</taxon>
        <taxon>Gammaproteobacteria</taxon>
        <taxon>Lysobacterales</taxon>
        <taxon>Lysobacteraceae</taxon>
        <taxon>Marilutibacter</taxon>
    </lineage>
</organism>
<dbReference type="AlphaFoldDB" id="A0A508AND7"/>
<dbReference type="Pfam" id="PF13466">
    <property type="entry name" value="STAS_2"/>
    <property type="match status" value="1"/>
</dbReference>
<evidence type="ECO:0000259" key="1">
    <source>
        <dbReference type="Pfam" id="PF13466"/>
    </source>
</evidence>
<dbReference type="InterPro" id="IPR036513">
    <property type="entry name" value="STAS_dom_sf"/>
</dbReference>
<dbReference type="EMBL" id="VICD02000175">
    <property type="protein sequence ID" value="KAB8185776.1"/>
    <property type="molecule type" value="Genomic_DNA"/>
</dbReference>
<evidence type="ECO:0000313" key="2">
    <source>
        <dbReference type="EMBL" id="KAB8185776.1"/>
    </source>
</evidence>
<gene>
    <name evidence="2" type="ORF">FKV24_010535</name>
</gene>
<protein>
    <submittedName>
        <fullName evidence="2">STAS domain-containing protein</fullName>
    </submittedName>
</protein>
<feature type="domain" description="MlaB-like STAS" evidence="1">
    <location>
        <begin position="17"/>
        <end position="90"/>
    </location>
</feature>
<dbReference type="Gene3D" id="3.30.750.24">
    <property type="entry name" value="STAS domain"/>
    <property type="match status" value="1"/>
</dbReference>
<evidence type="ECO:0000313" key="3">
    <source>
        <dbReference type="Proteomes" id="UP000320431"/>
    </source>
</evidence>
<sequence>MAAAAATATVRRDGDALVFDGALVREACAALWRPLQPLLAGARRIDLEAVTAIDSAGLALLAEVAARAGIESVTGTPPGLPELRAAYRLDTGLGYGG</sequence>